<evidence type="ECO:0000313" key="2">
    <source>
        <dbReference type="Proteomes" id="UP000824241"/>
    </source>
</evidence>
<reference evidence="1" key="1">
    <citation type="submission" date="2020-10" db="EMBL/GenBank/DDBJ databases">
        <authorList>
            <person name="Gilroy R."/>
        </authorList>
    </citation>
    <scope>NUCLEOTIDE SEQUENCE</scope>
    <source>
        <strain evidence="1">CHK189-12415</strain>
    </source>
</reference>
<name>A0A9D1DWI5_9FIRM</name>
<evidence type="ECO:0000313" key="1">
    <source>
        <dbReference type="EMBL" id="HIR60283.1"/>
    </source>
</evidence>
<evidence type="ECO:0008006" key="3">
    <source>
        <dbReference type="Google" id="ProtNLM"/>
    </source>
</evidence>
<proteinExistence type="predicted"/>
<dbReference type="Gene3D" id="3.40.1580.10">
    <property type="entry name" value="SMI1/KNR4-like"/>
    <property type="match status" value="1"/>
</dbReference>
<dbReference type="AlphaFoldDB" id="A0A9D1DWI5"/>
<feature type="non-terminal residue" evidence="1">
    <location>
        <position position="155"/>
    </location>
</feature>
<protein>
    <recommendedName>
        <fullName evidence="3">Knr4/Smi1-like domain-containing protein</fullName>
    </recommendedName>
</protein>
<reference evidence="1" key="2">
    <citation type="journal article" date="2021" name="PeerJ">
        <title>Extensive microbial diversity within the chicken gut microbiome revealed by metagenomics and culture.</title>
        <authorList>
            <person name="Gilroy R."/>
            <person name="Ravi A."/>
            <person name="Getino M."/>
            <person name="Pursley I."/>
            <person name="Horton D.L."/>
            <person name="Alikhan N.F."/>
            <person name="Baker D."/>
            <person name="Gharbi K."/>
            <person name="Hall N."/>
            <person name="Watson M."/>
            <person name="Adriaenssens E.M."/>
            <person name="Foster-Nyarko E."/>
            <person name="Jarju S."/>
            <person name="Secka A."/>
            <person name="Antonio M."/>
            <person name="Oren A."/>
            <person name="Chaudhuri R.R."/>
            <person name="La Ragione R."/>
            <person name="Hildebrand F."/>
            <person name="Pallen M.J."/>
        </authorList>
    </citation>
    <scope>NUCLEOTIDE SEQUENCE</scope>
    <source>
        <strain evidence="1">CHK189-12415</strain>
    </source>
</reference>
<comment type="caution">
    <text evidence="1">The sequence shown here is derived from an EMBL/GenBank/DDBJ whole genome shotgun (WGS) entry which is preliminary data.</text>
</comment>
<dbReference type="InterPro" id="IPR037883">
    <property type="entry name" value="Knr4/Smi1-like_sf"/>
</dbReference>
<dbReference type="Proteomes" id="UP000824241">
    <property type="component" value="Unassembled WGS sequence"/>
</dbReference>
<organism evidence="1 2">
    <name type="scientific">Candidatus Faecivivens stercoravium</name>
    <dbReference type="NCBI Taxonomy" id="2840803"/>
    <lineage>
        <taxon>Bacteria</taxon>
        <taxon>Bacillati</taxon>
        <taxon>Bacillota</taxon>
        <taxon>Clostridia</taxon>
        <taxon>Eubacteriales</taxon>
        <taxon>Oscillospiraceae</taxon>
        <taxon>Oscillospiraceae incertae sedis</taxon>
        <taxon>Candidatus Faecivivens</taxon>
    </lineage>
</organism>
<dbReference type="SUPFAM" id="SSF160631">
    <property type="entry name" value="SMI1/KNR4-like"/>
    <property type="match status" value="1"/>
</dbReference>
<accession>A0A9D1DWI5</accession>
<gene>
    <name evidence="1" type="ORF">IAB37_01735</name>
</gene>
<dbReference type="EMBL" id="DVHA01000054">
    <property type="protein sequence ID" value="HIR60283.1"/>
    <property type="molecule type" value="Genomic_DNA"/>
</dbReference>
<sequence>MSNSPILDELGNLEEKPWKINSPVDKGRIAAFVQAGYVLPEDFQAVLAITDGIACGLGEQEIYGIDLLLELAEVNRETLREGVYAFGYFWGQTLYIDSSRISTGDYIFYEGMGHDNGVLLGMDFGEFFCKLLSTNFYPFWQTLPGKTEGLSYLIP</sequence>